<gene>
    <name evidence="1" type="ORF">XELAEV_18027380mg</name>
</gene>
<proteinExistence type="predicted"/>
<dbReference type="Proteomes" id="UP000694892">
    <property type="component" value="Chromosome 5L"/>
</dbReference>
<protein>
    <submittedName>
        <fullName evidence="1">Uncharacterized protein</fullName>
    </submittedName>
</protein>
<name>A0A974HJX4_XENLA</name>
<accession>A0A974HJX4</accession>
<organism evidence="1 2">
    <name type="scientific">Xenopus laevis</name>
    <name type="common">African clawed frog</name>
    <dbReference type="NCBI Taxonomy" id="8355"/>
    <lineage>
        <taxon>Eukaryota</taxon>
        <taxon>Metazoa</taxon>
        <taxon>Chordata</taxon>
        <taxon>Craniata</taxon>
        <taxon>Vertebrata</taxon>
        <taxon>Euteleostomi</taxon>
        <taxon>Amphibia</taxon>
        <taxon>Batrachia</taxon>
        <taxon>Anura</taxon>
        <taxon>Pipoidea</taxon>
        <taxon>Pipidae</taxon>
        <taxon>Xenopodinae</taxon>
        <taxon>Xenopus</taxon>
        <taxon>Xenopus</taxon>
    </lineage>
</organism>
<reference evidence="2" key="1">
    <citation type="journal article" date="2016" name="Nature">
        <title>Genome evolution in the allotetraploid frog Xenopus laevis.</title>
        <authorList>
            <person name="Session A.M."/>
            <person name="Uno Y."/>
            <person name="Kwon T."/>
            <person name="Chapman J.A."/>
            <person name="Toyoda A."/>
            <person name="Takahashi S."/>
            <person name="Fukui A."/>
            <person name="Hikosaka A."/>
            <person name="Suzuki A."/>
            <person name="Kondo M."/>
            <person name="van Heeringen S.J."/>
            <person name="Quigley I."/>
            <person name="Heinz S."/>
            <person name="Ogino H."/>
            <person name="Ochi H."/>
            <person name="Hellsten U."/>
            <person name="Lyons J.B."/>
            <person name="Simakov O."/>
            <person name="Putnam N."/>
            <person name="Stites J."/>
            <person name="Kuroki Y."/>
            <person name="Tanaka T."/>
            <person name="Michiue T."/>
            <person name="Watanabe M."/>
            <person name="Bogdanovic O."/>
            <person name="Lister R."/>
            <person name="Georgiou G."/>
            <person name="Paranjpe S.S."/>
            <person name="van Kruijsbergen I."/>
            <person name="Shu S."/>
            <person name="Carlson J."/>
            <person name="Kinoshita T."/>
            <person name="Ohta Y."/>
            <person name="Mawaribuchi S."/>
            <person name="Jenkins J."/>
            <person name="Grimwood J."/>
            <person name="Schmutz J."/>
            <person name="Mitros T."/>
            <person name="Mozaffari S.V."/>
            <person name="Suzuki Y."/>
            <person name="Haramoto Y."/>
            <person name="Yamamoto T.S."/>
            <person name="Takagi C."/>
            <person name="Heald R."/>
            <person name="Miller K."/>
            <person name="Haudenschild C."/>
            <person name="Kitzman J."/>
            <person name="Nakayama T."/>
            <person name="Izutsu Y."/>
            <person name="Robert J."/>
            <person name="Fortriede J."/>
            <person name="Burns K."/>
            <person name="Lotay V."/>
            <person name="Karimi K."/>
            <person name="Yasuoka Y."/>
            <person name="Dichmann D.S."/>
            <person name="Flajnik M.F."/>
            <person name="Houston D.W."/>
            <person name="Shendure J."/>
            <person name="DuPasquier L."/>
            <person name="Vize P.D."/>
            <person name="Zorn A.M."/>
            <person name="Ito M."/>
            <person name="Marcotte E.M."/>
            <person name="Wallingford J.B."/>
            <person name="Ito Y."/>
            <person name="Asashima M."/>
            <person name="Ueno N."/>
            <person name="Matsuda Y."/>
            <person name="Veenstra G.J."/>
            <person name="Fujiyama A."/>
            <person name="Harland R.M."/>
            <person name="Taira M."/>
            <person name="Rokhsar D.S."/>
        </authorList>
    </citation>
    <scope>NUCLEOTIDE SEQUENCE [LARGE SCALE GENOMIC DNA]</scope>
    <source>
        <strain evidence="2">J</strain>
    </source>
</reference>
<sequence>MELAGLYKSRGIMNYPERSVEVETKPELYRCLIILLILNSLQRNNIVATNVPEDCS</sequence>
<dbReference type="EMBL" id="CM004474">
    <property type="protein sequence ID" value="OCT80568.1"/>
    <property type="molecule type" value="Genomic_DNA"/>
</dbReference>
<evidence type="ECO:0000313" key="2">
    <source>
        <dbReference type="Proteomes" id="UP000694892"/>
    </source>
</evidence>
<dbReference type="AlphaFoldDB" id="A0A974HJX4"/>
<evidence type="ECO:0000313" key="1">
    <source>
        <dbReference type="EMBL" id="OCT80568.1"/>
    </source>
</evidence>